<dbReference type="Proteomes" id="UP000818029">
    <property type="component" value="Chromosome D03"/>
</dbReference>
<accession>A0A1U8NMB8</accession>
<protein>
    <recommendedName>
        <fullName evidence="4">Gag-Pol polyprotein</fullName>
    </recommendedName>
</protein>
<feature type="compositionally biased region" description="Pro residues" evidence="1">
    <location>
        <begin position="18"/>
        <end position="35"/>
    </location>
</feature>
<dbReference type="PaxDb" id="3635-A0A1U8NMB8"/>
<feature type="region of interest" description="Disordered" evidence="1">
    <location>
        <begin position="1"/>
        <end position="44"/>
    </location>
</feature>
<organism evidence="2 3">
    <name type="scientific">Gossypium hirsutum</name>
    <name type="common">Upland cotton</name>
    <name type="synonym">Gossypium mexicanum</name>
    <dbReference type="NCBI Taxonomy" id="3635"/>
    <lineage>
        <taxon>Eukaryota</taxon>
        <taxon>Viridiplantae</taxon>
        <taxon>Streptophyta</taxon>
        <taxon>Embryophyta</taxon>
        <taxon>Tracheophyta</taxon>
        <taxon>Spermatophyta</taxon>
        <taxon>Magnoliopsida</taxon>
        <taxon>eudicotyledons</taxon>
        <taxon>Gunneridae</taxon>
        <taxon>Pentapetalae</taxon>
        <taxon>rosids</taxon>
        <taxon>malvids</taxon>
        <taxon>Malvales</taxon>
        <taxon>Malvaceae</taxon>
        <taxon>Malvoideae</taxon>
        <taxon>Gossypium</taxon>
    </lineage>
</organism>
<evidence type="ECO:0000313" key="3">
    <source>
        <dbReference type="RefSeq" id="XP_016740166.1"/>
    </source>
</evidence>
<dbReference type="PANTHER" id="PTHR15503:SF45">
    <property type="entry name" value="RNA-DIRECTED DNA POLYMERASE HOMOLOG"/>
    <property type="match status" value="1"/>
</dbReference>
<dbReference type="AlphaFoldDB" id="A0A1U8NMB8"/>
<name>A0A1U8NMB8_GOSHI</name>
<dbReference type="PANTHER" id="PTHR15503">
    <property type="entry name" value="LDOC1 RELATED"/>
    <property type="match status" value="1"/>
</dbReference>
<dbReference type="RefSeq" id="XP_016740166.1">
    <property type="nucleotide sequence ID" value="XM_016884677.1"/>
</dbReference>
<sequence>MNQWFTDLMQGRTQTQQPHPPTAPPVTPPVAPPPRSTTESSKRSLIEKLRKIGACYRYGGTNHFIRNCPKLSKKEEEQKENQTVTCQKGKRSGQSSAAGTTRSGMRDYAIRSEARAPARTYAIRSKEEAAAPDVIAGIFYLFDNSVYALIDLGSTHSYVCTTLVSEKKLSVEFTDYDVQVTNPLGQNWLTKHDAVVNYRERRIDLKNQAGEKGNEAYLPYILDIRGSESKLKQLAIVNEFANVFLEEFSGLPSDREVEFVIDVIPGTAPISKTPFYVSDESDFSTLFG</sequence>
<keyword evidence="2" id="KW-1185">Reference proteome</keyword>
<dbReference type="InterPro" id="IPR032567">
    <property type="entry name" value="RTL1-rel"/>
</dbReference>
<evidence type="ECO:0000313" key="2">
    <source>
        <dbReference type="Proteomes" id="UP000818029"/>
    </source>
</evidence>
<proteinExistence type="predicted"/>
<evidence type="ECO:0008006" key="4">
    <source>
        <dbReference type="Google" id="ProtNLM"/>
    </source>
</evidence>
<dbReference type="KEGG" id="ghi:107949914"/>
<reference evidence="2" key="1">
    <citation type="journal article" date="2020" name="Nat. Genet.">
        <title>Genomic diversifications of five Gossypium allopolyploid species and their impact on cotton improvement.</title>
        <authorList>
            <person name="Chen Z.J."/>
            <person name="Sreedasyam A."/>
            <person name="Ando A."/>
            <person name="Song Q."/>
            <person name="De Santiago L.M."/>
            <person name="Hulse-Kemp A.M."/>
            <person name="Ding M."/>
            <person name="Ye W."/>
            <person name="Kirkbride R.C."/>
            <person name="Jenkins J."/>
            <person name="Plott C."/>
            <person name="Lovell J."/>
            <person name="Lin Y.M."/>
            <person name="Vaughn R."/>
            <person name="Liu B."/>
            <person name="Simpson S."/>
            <person name="Scheffler B.E."/>
            <person name="Wen L."/>
            <person name="Saski C.A."/>
            <person name="Grover C.E."/>
            <person name="Hu G."/>
            <person name="Conover J.L."/>
            <person name="Carlson J.W."/>
            <person name="Shu S."/>
            <person name="Boston L.B."/>
            <person name="Williams M."/>
            <person name="Peterson D.G."/>
            <person name="McGee K."/>
            <person name="Jones D.C."/>
            <person name="Wendel J.F."/>
            <person name="Stelly D.M."/>
            <person name="Grimwood J."/>
            <person name="Schmutz J."/>
        </authorList>
    </citation>
    <scope>NUCLEOTIDE SEQUENCE [LARGE SCALE GENOMIC DNA]</scope>
    <source>
        <strain evidence="2">cv. TM-1</strain>
    </source>
</reference>
<dbReference type="Pfam" id="PF08284">
    <property type="entry name" value="RVP_2"/>
    <property type="match status" value="1"/>
</dbReference>
<reference evidence="3" key="2">
    <citation type="submission" date="2025-08" db="UniProtKB">
        <authorList>
            <consortium name="RefSeq"/>
        </authorList>
    </citation>
    <scope>IDENTIFICATION</scope>
</reference>
<gene>
    <name evidence="3" type="primary">LOC107949914</name>
</gene>
<feature type="region of interest" description="Disordered" evidence="1">
    <location>
        <begin position="75"/>
        <end position="111"/>
    </location>
</feature>
<feature type="compositionally biased region" description="Polar residues" evidence="1">
    <location>
        <begin position="81"/>
        <end position="103"/>
    </location>
</feature>
<dbReference type="GeneID" id="107949914"/>
<dbReference type="OrthoDB" id="437338at2759"/>
<evidence type="ECO:0000256" key="1">
    <source>
        <dbReference type="SAM" id="MobiDB-lite"/>
    </source>
</evidence>